<dbReference type="Proteomes" id="UP000261480">
    <property type="component" value="Unplaced"/>
</dbReference>
<evidence type="ECO:0000256" key="4">
    <source>
        <dbReference type="ARBA" id="ARBA00023136"/>
    </source>
</evidence>
<evidence type="ECO:0000313" key="8">
    <source>
        <dbReference type="Proteomes" id="UP000261480"/>
    </source>
</evidence>
<name>A0A3B3XP01_9TELE</name>
<evidence type="ECO:0000256" key="2">
    <source>
        <dbReference type="ARBA" id="ARBA00022692"/>
    </source>
</evidence>
<sequence length="431" mass="48050">FCKVFWHLSNRNNFATCGVSYGFNIERRYDVEVVGTMSPILPSVQVFQESAVEAFPVAIVGFAVAFSVAKVYSVKHDYPIDGNQELVAFGVSNIFGATFRSFAASTALSRTAVQESSGGKTQVAGLVSAMMAMIVTVALGFLLEPLPRSVLGALVIVNLKGMLMQFSEIPYLWRRDKPECVVWVGTCLGAILLGLDLGLAVGLGIELLTVVFRTQFPRCSILANLPGTDLYRDQKDYPQVCEPKGVKIFRISSPIFFANIEFFRNKLIEAVGFNPLRVLRKRNKALRKIKKLLQKRDHGSASRGVSATNYLFWTANDDPEVNTEDLELPVDLKELPFQMNWSAELPSEFSVPTVNLHSLILDFSAVSFLDISAMKGLKMVKQQIHLCMFFDDEIRTSMFFPTLHDAMLDVLEKHKDCSTGSVVRKKEMQFA</sequence>
<dbReference type="STRING" id="48701.ENSPMEP00000016766"/>
<organism evidence="7 8">
    <name type="scientific">Poecilia mexicana</name>
    <dbReference type="NCBI Taxonomy" id="48701"/>
    <lineage>
        <taxon>Eukaryota</taxon>
        <taxon>Metazoa</taxon>
        <taxon>Chordata</taxon>
        <taxon>Craniata</taxon>
        <taxon>Vertebrata</taxon>
        <taxon>Euteleostomi</taxon>
        <taxon>Actinopterygii</taxon>
        <taxon>Neopterygii</taxon>
        <taxon>Teleostei</taxon>
        <taxon>Neoteleostei</taxon>
        <taxon>Acanthomorphata</taxon>
        <taxon>Ovalentaria</taxon>
        <taxon>Atherinomorphae</taxon>
        <taxon>Cyprinodontiformes</taxon>
        <taxon>Poeciliidae</taxon>
        <taxon>Poeciliinae</taxon>
        <taxon>Poecilia</taxon>
    </lineage>
</organism>
<dbReference type="Pfam" id="PF01740">
    <property type="entry name" value="STAS"/>
    <property type="match status" value="1"/>
</dbReference>
<keyword evidence="3 5" id="KW-1133">Transmembrane helix</keyword>
<feature type="transmembrane region" description="Helical" evidence="5">
    <location>
        <begin position="123"/>
        <end position="143"/>
    </location>
</feature>
<accession>A0A3B3XP01</accession>
<evidence type="ECO:0000256" key="3">
    <source>
        <dbReference type="ARBA" id="ARBA00022989"/>
    </source>
</evidence>
<dbReference type="InterPro" id="IPR036513">
    <property type="entry name" value="STAS_dom_sf"/>
</dbReference>
<keyword evidence="2 5" id="KW-0812">Transmembrane</keyword>
<dbReference type="CDD" id="cd07042">
    <property type="entry name" value="STAS_SulP_like_sulfate_transporter"/>
    <property type="match status" value="1"/>
</dbReference>
<dbReference type="Ensembl" id="ENSPMET00000025441.1">
    <property type="protein sequence ID" value="ENSPMEP00000016766.1"/>
    <property type="gene ID" value="ENSPMEG00000019509.1"/>
</dbReference>
<dbReference type="InterPro" id="IPR002645">
    <property type="entry name" value="STAS_dom"/>
</dbReference>
<dbReference type="GO" id="GO:0016020">
    <property type="term" value="C:membrane"/>
    <property type="evidence" value="ECO:0007669"/>
    <property type="project" value="UniProtKB-SubCell"/>
</dbReference>
<reference evidence="7" key="2">
    <citation type="submission" date="2025-09" db="UniProtKB">
        <authorList>
            <consortium name="Ensembl"/>
        </authorList>
    </citation>
    <scope>IDENTIFICATION</scope>
</reference>
<feature type="transmembrane region" description="Helical" evidence="5">
    <location>
        <begin position="54"/>
        <end position="74"/>
    </location>
</feature>
<protein>
    <recommendedName>
        <fullName evidence="6">STAS domain-containing protein</fullName>
    </recommendedName>
</protein>
<feature type="domain" description="STAS" evidence="6">
    <location>
        <begin position="236"/>
        <end position="384"/>
    </location>
</feature>
<keyword evidence="4 5" id="KW-0472">Membrane</keyword>
<evidence type="ECO:0000256" key="1">
    <source>
        <dbReference type="ARBA" id="ARBA00004141"/>
    </source>
</evidence>
<dbReference type="InterPro" id="IPR001902">
    <property type="entry name" value="SLC26A/SulP_fam"/>
</dbReference>
<evidence type="ECO:0000256" key="5">
    <source>
        <dbReference type="SAM" id="Phobius"/>
    </source>
</evidence>
<evidence type="ECO:0000259" key="6">
    <source>
        <dbReference type="PROSITE" id="PS50801"/>
    </source>
</evidence>
<keyword evidence="8" id="KW-1185">Reference proteome</keyword>
<feature type="transmembrane region" description="Helical" evidence="5">
    <location>
        <begin position="86"/>
        <end position="103"/>
    </location>
</feature>
<comment type="subcellular location">
    <subcellularLocation>
        <location evidence="1">Membrane</location>
        <topology evidence="1">Multi-pass membrane protein</topology>
    </subcellularLocation>
</comment>
<dbReference type="AlphaFoldDB" id="A0A3B3XP01"/>
<dbReference type="GO" id="GO:0055085">
    <property type="term" value="P:transmembrane transport"/>
    <property type="evidence" value="ECO:0007669"/>
    <property type="project" value="InterPro"/>
</dbReference>
<dbReference type="SUPFAM" id="SSF52091">
    <property type="entry name" value="SpoIIaa-like"/>
    <property type="match status" value="1"/>
</dbReference>
<evidence type="ECO:0000313" key="7">
    <source>
        <dbReference type="Ensembl" id="ENSPMEP00000016766.1"/>
    </source>
</evidence>
<dbReference type="Pfam" id="PF00916">
    <property type="entry name" value="Sulfate_transp"/>
    <property type="match status" value="1"/>
</dbReference>
<reference evidence="7" key="1">
    <citation type="submission" date="2025-08" db="UniProtKB">
        <authorList>
            <consortium name="Ensembl"/>
        </authorList>
    </citation>
    <scope>IDENTIFICATION</scope>
</reference>
<dbReference type="PROSITE" id="PS50801">
    <property type="entry name" value="STAS"/>
    <property type="match status" value="1"/>
</dbReference>
<proteinExistence type="predicted"/>
<dbReference type="InterPro" id="IPR011547">
    <property type="entry name" value="SLC26A/SulP_dom"/>
</dbReference>
<dbReference type="PANTHER" id="PTHR11814">
    <property type="entry name" value="SULFATE TRANSPORTER"/>
    <property type="match status" value="1"/>
</dbReference>
<dbReference type="Gene3D" id="3.30.750.24">
    <property type="entry name" value="STAS domain"/>
    <property type="match status" value="1"/>
</dbReference>
<feature type="transmembrane region" description="Helical" evidence="5">
    <location>
        <begin position="181"/>
        <end position="208"/>
    </location>
</feature>